<protein>
    <submittedName>
        <fullName evidence="2">RidA family protein</fullName>
    </submittedName>
</protein>
<comment type="similarity">
    <text evidence="1">Belongs to the RutC family.</text>
</comment>
<name>A0A9D1LSW9_9FIRM</name>
<dbReference type="PROSITE" id="PS01094">
    <property type="entry name" value="UPF0076"/>
    <property type="match status" value="1"/>
</dbReference>
<dbReference type="NCBIfam" id="TIGR00004">
    <property type="entry name" value="Rid family detoxifying hydrolase"/>
    <property type="match status" value="1"/>
</dbReference>
<reference evidence="2" key="2">
    <citation type="journal article" date="2021" name="PeerJ">
        <title>Extensive microbial diversity within the chicken gut microbiome revealed by metagenomics and culture.</title>
        <authorList>
            <person name="Gilroy R."/>
            <person name="Ravi A."/>
            <person name="Getino M."/>
            <person name="Pursley I."/>
            <person name="Horton D.L."/>
            <person name="Alikhan N.F."/>
            <person name="Baker D."/>
            <person name="Gharbi K."/>
            <person name="Hall N."/>
            <person name="Watson M."/>
            <person name="Adriaenssens E.M."/>
            <person name="Foster-Nyarko E."/>
            <person name="Jarju S."/>
            <person name="Secka A."/>
            <person name="Antonio M."/>
            <person name="Oren A."/>
            <person name="Chaudhuri R.R."/>
            <person name="La Ragione R."/>
            <person name="Hildebrand F."/>
            <person name="Pallen M.J."/>
        </authorList>
    </citation>
    <scope>NUCLEOTIDE SEQUENCE</scope>
    <source>
        <strain evidence="2">ChiSxjej2B14-8506</strain>
    </source>
</reference>
<dbReference type="GO" id="GO:0019239">
    <property type="term" value="F:deaminase activity"/>
    <property type="evidence" value="ECO:0007669"/>
    <property type="project" value="TreeGrafter"/>
</dbReference>
<gene>
    <name evidence="2" type="ORF">IAC59_09725</name>
</gene>
<dbReference type="EMBL" id="DVNK01000058">
    <property type="protein sequence ID" value="HIU47515.1"/>
    <property type="molecule type" value="Genomic_DNA"/>
</dbReference>
<dbReference type="FunFam" id="3.30.1330.40:FF:000001">
    <property type="entry name" value="L-PSP family endoribonuclease"/>
    <property type="match status" value="1"/>
</dbReference>
<dbReference type="Proteomes" id="UP000824123">
    <property type="component" value="Unassembled WGS sequence"/>
</dbReference>
<proteinExistence type="inferred from homology"/>
<dbReference type="InterPro" id="IPR019897">
    <property type="entry name" value="RidA_CS"/>
</dbReference>
<sequence length="125" mass="13059">MSKQILHTDSAQGAIGPYSQATRIADFVFTSGQLGIDPATGKLADGVQAQAAQSMRNIGAILAAAGLDYAAIVKTTIFVKDLADFKTVNDVYASFFEGDYPARSCVQVAALPMGGLVEIECIARA</sequence>
<evidence type="ECO:0000313" key="3">
    <source>
        <dbReference type="Proteomes" id="UP000824123"/>
    </source>
</evidence>
<dbReference type="InterPro" id="IPR035959">
    <property type="entry name" value="RutC-like_sf"/>
</dbReference>
<dbReference type="PANTHER" id="PTHR11803">
    <property type="entry name" value="2-IMINOBUTANOATE/2-IMINOPROPANOATE DEAMINASE RIDA"/>
    <property type="match status" value="1"/>
</dbReference>
<evidence type="ECO:0000313" key="2">
    <source>
        <dbReference type="EMBL" id="HIU47515.1"/>
    </source>
</evidence>
<dbReference type="GO" id="GO:0005829">
    <property type="term" value="C:cytosol"/>
    <property type="evidence" value="ECO:0007669"/>
    <property type="project" value="TreeGrafter"/>
</dbReference>
<reference evidence="2" key="1">
    <citation type="submission" date="2020-10" db="EMBL/GenBank/DDBJ databases">
        <authorList>
            <person name="Gilroy R."/>
        </authorList>
    </citation>
    <scope>NUCLEOTIDE SEQUENCE</scope>
    <source>
        <strain evidence="2">ChiSxjej2B14-8506</strain>
    </source>
</reference>
<dbReference type="SUPFAM" id="SSF55298">
    <property type="entry name" value="YjgF-like"/>
    <property type="match status" value="1"/>
</dbReference>
<comment type="caution">
    <text evidence="2">The sequence shown here is derived from an EMBL/GenBank/DDBJ whole genome shotgun (WGS) entry which is preliminary data.</text>
</comment>
<dbReference type="PANTHER" id="PTHR11803:SF39">
    <property type="entry name" value="2-IMINOBUTANOATE_2-IMINOPROPANOATE DEAMINASE"/>
    <property type="match status" value="1"/>
</dbReference>
<dbReference type="CDD" id="cd00448">
    <property type="entry name" value="YjgF_YER057c_UK114_family"/>
    <property type="match status" value="1"/>
</dbReference>
<dbReference type="AlphaFoldDB" id="A0A9D1LSW9"/>
<dbReference type="InterPro" id="IPR006056">
    <property type="entry name" value="RidA"/>
</dbReference>
<accession>A0A9D1LSW9</accession>
<evidence type="ECO:0000256" key="1">
    <source>
        <dbReference type="ARBA" id="ARBA00010552"/>
    </source>
</evidence>
<dbReference type="Gene3D" id="3.30.1330.40">
    <property type="entry name" value="RutC-like"/>
    <property type="match status" value="1"/>
</dbReference>
<dbReference type="InterPro" id="IPR006175">
    <property type="entry name" value="YjgF/YER057c/UK114"/>
</dbReference>
<organism evidence="2 3">
    <name type="scientific">Candidatus Fimadaptatus faecigallinarum</name>
    <dbReference type="NCBI Taxonomy" id="2840814"/>
    <lineage>
        <taxon>Bacteria</taxon>
        <taxon>Bacillati</taxon>
        <taxon>Bacillota</taxon>
        <taxon>Clostridia</taxon>
        <taxon>Eubacteriales</taxon>
        <taxon>Candidatus Fimadaptatus</taxon>
    </lineage>
</organism>
<dbReference type="Pfam" id="PF01042">
    <property type="entry name" value="Ribonuc_L-PSP"/>
    <property type="match status" value="1"/>
</dbReference>